<keyword evidence="3 6" id="KW-0812">Transmembrane</keyword>
<evidence type="ECO:0000256" key="1">
    <source>
        <dbReference type="ARBA" id="ARBA00004651"/>
    </source>
</evidence>
<keyword evidence="2" id="KW-1003">Cell membrane</keyword>
<dbReference type="Gene3D" id="3.60.15.10">
    <property type="entry name" value="Ribonuclease Z/Hydroxyacylglutathione hydrolase-like"/>
    <property type="match status" value="1"/>
</dbReference>
<dbReference type="InterPro" id="IPR052159">
    <property type="entry name" value="Competence_DNA_uptake"/>
</dbReference>
<feature type="transmembrane region" description="Helical" evidence="6">
    <location>
        <begin position="269"/>
        <end position="294"/>
    </location>
</feature>
<evidence type="ECO:0000256" key="4">
    <source>
        <dbReference type="ARBA" id="ARBA00022989"/>
    </source>
</evidence>
<feature type="domain" description="Metallo-beta-lactamase" evidence="7">
    <location>
        <begin position="496"/>
        <end position="704"/>
    </location>
</feature>
<proteinExistence type="predicted"/>
<dbReference type="InterPro" id="IPR036866">
    <property type="entry name" value="RibonucZ/Hydroxyglut_hydro"/>
</dbReference>
<feature type="transmembrane region" description="Helical" evidence="6">
    <location>
        <begin position="46"/>
        <end position="63"/>
    </location>
</feature>
<dbReference type="RefSeq" id="WP_036067973.1">
    <property type="nucleotide sequence ID" value="NZ_MPLS01000006.1"/>
</dbReference>
<evidence type="ECO:0000256" key="6">
    <source>
        <dbReference type="SAM" id="Phobius"/>
    </source>
</evidence>
<feature type="transmembrane region" description="Helical" evidence="6">
    <location>
        <begin position="236"/>
        <end position="257"/>
    </location>
</feature>
<evidence type="ECO:0000313" key="8">
    <source>
        <dbReference type="EMBL" id="ORI98253.1"/>
    </source>
</evidence>
<reference evidence="8 9" key="1">
    <citation type="journal article" date="2017" name="Front. Microbiol.">
        <title>Genomic Characterization of Dairy Associated Leuconostoc Species and Diversity of Leuconostocs in Undefined Mixed Mesophilic Starter Cultures.</title>
        <authorList>
            <person name="Frantzen C.A."/>
            <person name="Kot W."/>
            <person name="Pedersen T.B."/>
            <person name="Ardo Y.M."/>
            <person name="Broadbent J.R."/>
            <person name="Neve H."/>
            <person name="Hansen L.H."/>
            <person name="Dal Bello F."/>
            <person name="Ostlie H.M."/>
            <person name="Kleppen H.P."/>
            <person name="Vogensen F.K."/>
            <person name="Holo H."/>
        </authorList>
    </citation>
    <scope>NUCLEOTIDE SEQUENCE [LARGE SCALE GENOMIC DNA]</scope>
    <source>
        <strain evidence="8 9">LMGCF08</strain>
    </source>
</reference>
<dbReference type="EMBL" id="MPLS01000006">
    <property type="protein sequence ID" value="ORI98253.1"/>
    <property type="molecule type" value="Genomic_DNA"/>
</dbReference>
<feature type="transmembrane region" description="Helical" evidence="6">
    <location>
        <begin position="468"/>
        <end position="485"/>
    </location>
</feature>
<dbReference type="GO" id="GO:0030420">
    <property type="term" value="P:establishment of competence for transformation"/>
    <property type="evidence" value="ECO:0007669"/>
    <property type="project" value="InterPro"/>
</dbReference>
<dbReference type="InterPro" id="IPR004797">
    <property type="entry name" value="Competence_ComEC/Rec2"/>
</dbReference>
<evidence type="ECO:0000313" key="9">
    <source>
        <dbReference type="Proteomes" id="UP000192288"/>
    </source>
</evidence>
<dbReference type="Pfam" id="PF13567">
    <property type="entry name" value="DUF4131"/>
    <property type="match status" value="1"/>
</dbReference>
<accession>A0A1X0VEW4</accession>
<dbReference type="InterPro" id="IPR025405">
    <property type="entry name" value="DUF4131"/>
</dbReference>
<evidence type="ECO:0000256" key="5">
    <source>
        <dbReference type="ARBA" id="ARBA00023136"/>
    </source>
</evidence>
<dbReference type="NCBIfam" id="TIGR00361">
    <property type="entry name" value="ComEC_Rec2"/>
    <property type="match status" value="1"/>
</dbReference>
<comment type="subcellular location">
    <subcellularLocation>
        <location evidence="1">Cell membrane</location>
        <topology evidence="1">Multi-pass membrane protein</topology>
    </subcellularLocation>
</comment>
<dbReference type="InterPro" id="IPR004477">
    <property type="entry name" value="ComEC_N"/>
</dbReference>
<dbReference type="GO" id="GO:0005886">
    <property type="term" value="C:plasma membrane"/>
    <property type="evidence" value="ECO:0007669"/>
    <property type="project" value="UniProtKB-SubCell"/>
</dbReference>
<comment type="caution">
    <text evidence="8">The sequence shown here is derived from an EMBL/GenBank/DDBJ whole genome shotgun (WGS) entry which is preliminary data.</text>
</comment>
<feature type="transmembrane region" description="Helical" evidence="6">
    <location>
        <begin position="358"/>
        <end position="378"/>
    </location>
</feature>
<feature type="transmembrane region" description="Helical" evidence="6">
    <location>
        <begin position="384"/>
        <end position="404"/>
    </location>
</feature>
<dbReference type="Pfam" id="PF03772">
    <property type="entry name" value="Competence"/>
    <property type="match status" value="1"/>
</dbReference>
<feature type="transmembrane region" description="Helical" evidence="6">
    <location>
        <begin position="6"/>
        <end position="39"/>
    </location>
</feature>
<dbReference type="NCBIfam" id="TIGR00360">
    <property type="entry name" value="ComEC_N-term"/>
    <property type="match status" value="1"/>
</dbReference>
<dbReference type="InterPro" id="IPR035681">
    <property type="entry name" value="ComA-like_MBL"/>
</dbReference>
<dbReference type="SMART" id="SM00849">
    <property type="entry name" value="Lactamase_B"/>
    <property type="match status" value="1"/>
</dbReference>
<dbReference type="Proteomes" id="UP000192288">
    <property type="component" value="Unassembled WGS sequence"/>
</dbReference>
<feature type="transmembrane region" description="Helical" evidence="6">
    <location>
        <begin position="314"/>
        <end position="346"/>
    </location>
</feature>
<evidence type="ECO:0000256" key="2">
    <source>
        <dbReference type="ARBA" id="ARBA00022475"/>
    </source>
</evidence>
<evidence type="ECO:0000259" key="7">
    <source>
        <dbReference type="SMART" id="SM00849"/>
    </source>
</evidence>
<feature type="transmembrane region" description="Helical" evidence="6">
    <location>
        <begin position="416"/>
        <end position="437"/>
    </location>
</feature>
<gene>
    <name evidence="8" type="ORF">BMR96_02620</name>
</gene>
<protein>
    <submittedName>
        <fullName evidence="8">DNA internalization-related competence protein ComEC/Rec2</fullName>
    </submittedName>
</protein>
<dbReference type="Pfam" id="PF00753">
    <property type="entry name" value="Lactamase_B"/>
    <property type="match status" value="1"/>
</dbReference>
<dbReference type="PANTHER" id="PTHR30619">
    <property type="entry name" value="DNA INTERNALIZATION/COMPETENCE PROTEIN COMEC/REC2"/>
    <property type="match status" value="1"/>
</dbReference>
<dbReference type="SUPFAM" id="SSF56281">
    <property type="entry name" value="Metallo-hydrolase/oxidoreductase"/>
    <property type="match status" value="1"/>
</dbReference>
<dbReference type="AlphaFoldDB" id="A0A1X0VEW4"/>
<evidence type="ECO:0000256" key="3">
    <source>
        <dbReference type="ARBA" id="ARBA00022692"/>
    </source>
</evidence>
<name>A0A1X0VEW4_LEUPS</name>
<dbReference type="PANTHER" id="PTHR30619:SF7">
    <property type="entry name" value="BETA-LACTAMASE DOMAIN PROTEIN"/>
    <property type="match status" value="1"/>
</dbReference>
<sequence>MKNAKLLLFSLIVAALSGVIYRPCLASWSLFFGILIIILWQRHVRFFLIGIILILPFMIYFFSDVTDLKKQAAIVDQKNVQLTGMILPDNVSIDGDGLSAIATLDNGIIVKLYWTLPTQQIKCEWLKRVNVFKFNATGDLTRIRSATNFNQFDSQQFYATKNITHQFSVTSWQVENIVSSDIFSCIRYQLHSWHSRAIHNTDLLPKPLREYSQALILGVTPQALYDDNPGVQTLGLIHLFSVSGFHVSFLIMMIIGLAKRLWIPQEVTIVSLSGILIIYFIFAGEPSVLIRAIVAGELILWQKIHYSKFKSYDIWAISLLISLIFSPQILLTLGGQLSFLLTFCLAFAKKLSFWQTNLLMSIVSFPLIIQQQFTWHILQTVVNILAIPVFGTIIVPLVMLGYFGQSFSIIVDSANAIIHFFAMLIDWLAILPGNIVIGKMPEWIATLLVVLGFCMFCREKIIVSHVRILWLLLLILTIVSIRRPFTGEFTTFDIGQGDAALIRTPFNHTVTIIDTGGQVIFGSKQSWQIKQYERTKGETVIVNYLHSLGINTIDHLVLTHHDQDHIGDAKDILRLMHVKKVLMPAGMQSQQSFKTQILPYLKKAKVIEVTEKNQVNDLPLKIYHPLTAGQAANEDSVALYGVLGGMSVLTAGDLDRAGERLLAERHPEMKVDLIKLGHHGSKTATDPITLSKWQPSIGIISAGRNNRYHHPHQETLDTLQKNQMSVFNTQIHGMIKYIYKGEKGYFKVKLPHEF</sequence>
<organism evidence="8 9">
    <name type="scientific">Leuconostoc pseudomesenteroides</name>
    <dbReference type="NCBI Taxonomy" id="33968"/>
    <lineage>
        <taxon>Bacteria</taxon>
        <taxon>Bacillati</taxon>
        <taxon>Bacillota</taxon>
        <taxon>Bacilli</taxon>
        <taxon>Lactobacillales</taxon>
        <taxon>Lactobacillaceae</taxon>
        <taxon>Leuconostoc</taxon>
    </lineage>
</organism>
<dbReference type="InterPro" id="IPR001279">
    <property type="entry name" value="Metallo-B-lactamas"/>
</dbReference>
<dbReference type="STRING" id="33968.BMS77_04065"/>
<dbReference type="CDD" id="cd07731">
    <property type="entry name" value="ComA-like_MBL-fold"/>
    <property type="match status" value="1"/>
</dbReference>
<keyword evidence="4 6" id="KW-1133">Transmembrane helix</keyword>
<keyword evidence="5 6" id="KW-0472">Membrane</keyword>